<reference evidence="3 4" key="1">
    <citation type="submission" date="2017-12" db="EMBL/GenBank/DDBJ databases">
        <title>Hemimetabolous genomes reveal molecular basis of termite eusociality.</title>
        <authorList>
            <person name="Harrison M.C."/>
            <person name="Jongepier E."/>
            <person name="Robertson H.M."/>
            <person name="Arning N."/>
            <person name="Bitard-Feildel T."/>
            <person name="Chao H."/>
            <person name="Childers C.P."/>
            <person name="Dinh H."/>
            <person name="Doddapaneni H."/>
            <person name="Dugan S."/>
            <person name="Gowin J."/>
            <person name="Greiner C."/>
            <person name="Han Y."/>
            <person name="Hu H."/>
            <person name="Hughes D.S.T."/>
            <person name="Huylmans A.-K."/>
            <person name="Kemena C."/>
            <person name="Kremer L.P.M."/>
            <person name="Lee S.L."/>
            <person name="Lopez-Ezquerra A."/>
            <person name="Mallet L."/>
            <person name="Monroy-Kuhn J.M."/>
            <person name="Moser A."/>
            <person name="Murali S.C."/>
            <person name="Muzny D.M."/>
            <person name="Otani S."/>
            <person name="Piulachs M.-D."/>
            <person name="Poelchau M."/>
            <person name="Qu J."/>
            <person name="Schaub F."/>
            <person name="Wada-Katsumata A."/>
            <person name="Worley K.C."/>
            <person name="Xie Q."/>
            <person name="Ylla G."/>
            <person name="Poulsen M."/>
            <person name="Gibbs R.A."/>
            <person name="Schal C."/>
            <person name="Richards S."/>
            <person name="Belles X."/>
            <person name="Korb J."/>
            <person name="Bornberg-Bauer E."/>
        </authorList>
    </citation>
    <scope>NUCLEOTIDE SEQUENCE [LARGE SCALE GENOMIC DNA]</scope>
    <source>
        <tissue evidence="3">Whole body</tissue>
    </source>
</reference>
<dbReference type="Proteomes" id="UP000235965">
    <property type="component" value="Unassembled WGS sequence"/>
</dbReference>
<proteinExistence type="predicted"/>
<dbReference type="SUPFAM" id="SSF57667">
    <property type="entry name" value="beta-beta-alpha zinc fingers"/>
    <property type="match status" value="1"/>
</dbReference>
<evidence type="ECO:0000259" key="2">
    <source>
        <dbReference type="PROSITE" id="PS50157"/>
    </source>
</evidence>
<accession>A0A2J7QF01</accession>
<dbReference type="EMBL" id="NEVH01015305">
    <property type="protein sequence ID" value="PNF27159.1"/>
    <property type="molecule type" value="Genomic_DNA"/>
</dbReference>
<dbReference type="SMART" id="SM00355">
    <property type="entry name" value="ZnF_C2H2"/>
    <property type="match status" value="2"/>
</dbReference>
<organism evidence="3 4">
    <name type="scientific">Cryptotermes secundus</name>
    <dbReference type="NCBI Taxonomy" id="105785"/>
    <lineage>
        <taxon>Eukaryota</taxon>
        <taxon>Metazoa</taxon>
        <taxon>Ecdysozoa</taxon>
        <taxon>Arthropoda</taxon>
        <taxon>Hexapoda</taxon>
        <taxon>Insecta</taxon>
        <taxon>Pterygota</taxon>
        <taxon>Neoptera</taxon>
        <taxon>Polyneoptera</taxon>
        <taxon>Dictyoptera</taxon>
        <taxon>Blattodea</taxon>
        <taxon>Blattoidea</taxon>
        <taxon>Termitoidae</taxon>
        <taxon>Kalotermitidae</taxon>
        <taxon>Cryptotermitinae</taxon>
        <taxon>Cryptotermes</taxon>
    </lineage>
</organism>
<dbReference type="AlphaFoldDB" id="A0A2J7QF01"/>
<evidence type="ECO:0000313" key="3">
    <source>
        <dbReference type="EMBL" id="PNF27159.1"/>
    </source>
</evidence>
<keyword evidence="4" id="KW-1185">Reference proteome</keyword>
<dbReference type="Gene3D" id="3.30.160.60">
    <property type="entry name" value="Classic Zinc Finger"/>
    <property type="match status" value="1"/>
</dbReference>
<evidence type="ECO:0000313" key="4">
    <source>
        <dbReference type="Proteomes" id="UP000235965"/>
    </source>
</evidence>
<comment type="caution">
    <text evidence="3">The sequence shown here is derived from an EMBL/GenBank/DDBJ whole genome shotgun (WGS) entry which is preliminary data.</text>
</comment>
<name>A0A2J7QF01_9NEOP</name>
<protein>
    <recommendedName>
        <fullName evidence="2">C2H2-type domain-containing protein</fullName>
    </recommendedName>
</protein>
<evidence type="ECO:0000256" key="1">
    <source>
        <dbReference type="PROSITE-ProRule" id="PRU00042"/>
    </source>
</evidence>
<dbReference type="InterPro" id="IPR013087">
    <property type="entry name" value="Znf_C2H2_type"/>
</dbReference>
<dbReference type="PROSITE" id="PS50157">
    <property type="entry name" value="ZINC_FINGER_C2H2_2"/>
    <property type="match status" value="2"/>
</dbReference>
<dbReference type="InParanoid" id="A0A2J7QF01"/>
<gene>
    <name evidence="3" type="ORF">B7P43_G08534</name>
</gene>
<keyword evidence="1" id="KW-0479">Metal-binding</keyword>
<sequence length="130" mass="14684">MDATASGPSMQRTLGFSCNHCTSLVVFIWKSFSGFLRGPYTWKALDDRSGLYAPQWGTDAVLWSDFSGLQTPSKIPQFSCKTCGKVFSHRDSLTHHRSSHQGQTICPVCQKVFSRVYTMKYHMSTIHKLN</sequence>
<dbReference type="InterPro" id="IPR036236">
    <property type="entry name" value="Znf_C2H2_sf"/>
</dbReference>
<dbReference type="OrthoDB" id="10261408at2759"/>
<dbReference type="GO" id="GO:0008270">
    <property type="term" value="F:zinc ion binding"/>
    <property type="evidence" value="ECO:0007669"/>
    <property type="project" value="UniProtKB-KW"/>
</dbReference>
<dbReference type="Pfam" id="PF00096">
    <property type="entry name" value="zf-C2H2"/>
    <property type="match status" value="2"/>
</dbReference>
<dbReference type="PROSITE" id="PS00028">
    <property type="entry name" value="ZINC_FINGER_C2H2_1"/>
    <property type="match status" value="2"/>
</dbReference>
<keyword evidence="1" id="KW-0863">Zinc-finger</keyword>
<keyword evidence="1" id="KW-0862">Zinc</keyword>
<feature type="domain" description="C2H2-type" evidence="2">
    <location>
        <begin position="104"/>
        <end position="130"/>
    </location>
</feature>
<dbReference type="STRING" id="105785.A0A2J7QF01"/>
<feature type="domain" description="C2H2-type" evidence="2">
    <location>
        <begin position="78"/>
        <end position="105"/>
    </location>
</feature>